<evidence type="ECO:0000313" key="1">
    <source>
        <dbReference type="EMBL" id="KAJ2808072.1"/>
    </source>
</evidence>
<accession>A0ACC1LG40</accession>
<dbReference type="EMBL" id="JANBUN010000017">
    <property type="protein sequence ID" value="KAJ2808072.1"/>
    <property type="molecule type" value="Genomic_DNA"/>
</dbReference>
<name>A0ACC1LG40_9FUNG</name>
<gene>
    <name evidence="1" type="ORF">H4R21_000226</name>
</gene>
<protein>
    <submittedName>
        <fullName evidence="1">Uncharacterized protein</fullName>
    </submittedName>
</protein>
<evidence type="ECO:0000313" key="2">
    <source>
        <dbReference type="Proteomes" id="UP001140087"/>
    </source>
</evidence>
<keyword evidence="2" id="KW-1185">Reference proteome</keyword>
<dbReference type="Proteomes" id="UP001140087">
    <property type="component" value="Unassembled WGS sequence"/>
</dbReference>
<reference evidence="1" key="1">
    <citation type="submission" date="2022-07" db="EMBL/GenBank/DDBJ databases">
        <title>Phylogenomic reconstructions and comparative analyses of Kickxellomycotina fungi.</title>
        <authorList>
            <person name="Reynolds N.K."/>
            <person name="Stajich J.E."/>
            <person name="Barry K."/>
            <person name="Grigoriev I.V."/>
            <person name="Crous P."/>
            <person name="Smith M.E."/>
        </authorList>
    </citation>
    <scope>NUCLEOTIDE SEQUENCE</scope>
    <source>
        <strain evidence="1">BCRC 34780</strain>
    </source>
</reference>
<organism evidence="1 2">
    <name type="scientific">Coemansia helicoidea</name>
    <dbReference type="NCBI Taxonomy" id="1286919"/>
    <lineage>
        <taxon>Eukaryota</taxon>
        <taxon>Fungi</taxon>
        <taxon>Fungi incertae sedis</taxon>
        <taxon>Zoopagomycota</taxon>
        <taxon>Kickxellomycotina</taxon>
        <taxon>Kickxellomycetes</taxon>
        <taxon>Kickxellales</taxon>
        <taxon>Kickxellaceae</taxon>
        <taxon>Coemansia</taxon>
    </lineage>
</organism>
<proteinExistence type="predicted"/>
<sequence>MKVACLIAALCVIATSTHTMALPVAAEDAEAPDCDTTSTEAPKTPFEECVVKNGGQRFPYPGPGDCHTLGWCECLADGSVACVC</sequence>
<comment type="caution">
    <text evidence="1">The sequence shown here is derived from an EMBL/GenBank/DDBJ whole genome shotgun (WGS) entry which is preliminary data.</text>
</comment>